<evidence type="ECO:0000313" key="1">
    <source>
        <dbReference type="EMBL" id="RYN62185.1"/>
    </source>
</evidence>
<evidence type="ECO:0000313" key="2">
    <source>
        <dbReference type="Proteomes" id="UP000292402"/>
    </source>
</evidence>
<dbReference type="AlphaFoldDB" id="A0A4V1WPQ9"/>
<sequence>MYPCRARVFQALSSLFALCEHSSMFIEMEKDHDIYVCKAMG</sequence>
<dbReference type="EMBL" id="PDXA01000001">
    <property type="protein sequence ID" value="RYN62185.1"/>
    <property type="molecule type" value="Genomic_DNA"/>
</dbReference>
<reference evidence="2" key="1">
    <citation type="journal article" date="2019" name="bioRxiv">
        <title>Genomics, evolutionary history and diagnostics of the Alternaria alternata species group including apple and Asian pear pathotypes.</title>
        <authorList>
            <person name="Armitage A.D."/>
            <person name="Cockerton H.M."/>
            <person name="Sreenivasaprasad S."/>
            <person name="Woodhall J.W."/>
            <person name="Lane C.R."/>
            <person name="Harrison R.J."/>
            <person name="Clarkson J.P."/>
        </authorList>
    </citation>
    <scope>NUCLEOTIDE SEQUENCE [LARGE SCALE GENOMIC DNA]</scope>
    <source>
        <strain evidence="2">FERA 1082</strain>
    </source>
</reference>
<organism evidence="1 2">
    <name type="scientific">Alternaria tenuissima</name>
    <dbReference type="NCBI Taxonomy" id="119927"/>
    <lineage>
        <taxon>Eukaryota</taxon>
        <taxon>Fungi</taxon>
        <taxon>Dikarya</taxon>
        <taxon>Ascomycota</taxon>
        <taxon>Pezizomycotina</taxon>
        <taxon>Dothideomycetes</taxon>
        <taxon>Pleosporomycetidae</taxon>
        <taxon>Pleosporales</taxon>
        <taxon>Pleosporineae</taxon>
        <taxon>Pleosporaceae</taxon>
        <taxon>Alternaria</taxon>
        <taxon>Alternaria sect. Alternaria</taxon>
        <taxon>Alternaria alternata complex</taxon>
    </lineage>
</organism>
<gene>
    <name evidence="1" type="ORF">AA0114_g394</name>
</gene>
<accession>A0A4V1WPQ9</accession>
<protein>
    <submittedName>
        <fullName evidence="1">Uncharacterized protein</fullName>
    </submittedName>
</protein>
<comment type="caution">
    <text evidence="1">The sequence shown here is derived from an EMBL/GenBank/DDBJ whole genome shotgun (WGS) entry which is preliminary data.</text>
</comment>
<dbReference type="Proteomes" id="UP000292402">
    <property type="component" value="Unassembled WGS sequence"/>
</dbReference>
<proteinExistence type="predicted"/>
<name>A0A4V1WPQ9_9PLEO</name>